<dbReference type="AlphaFoldDB" id="A0A7S4GGF4"/>
<gene>
    <name evidence="1" type="ORF">EGYM00163_LOCUS47371</name>
</gene>
<feature type="non-terminal residue" evidence="1">
    <location>
        <position position="129"/>
    </location>
</feature>
<evidence type="ECO:0000313" key="1">
    <source>
        <dbReference type="EMBL" id="CAE0836017.1"/>
    </source>
</evidence>
<accession>A0A7S4GGF4</accession>
<name>A0A7S4GGF4_9EUGL</name>
<proteinExistence type="predicted"/>
<sequence>MSACTHKVPSSSSKIIQSIPEKVQVGCPNKGIFLFAPPSSTLAYCRASTTKRPGKRAVPHLVHCGGLFWLLLQLQLMQKQCGSVRAWAQEQRWLPSNKWHATQCRAQEKIWFFFGPDQNVNLLTSQYSR</sequence>
<dbReference type="EMBL" id="HBJA01137696">
    <property type="protein sequence ID" value="CAE0836017.1"/>
    <property type="molecule type" value="Transcribed_RNA"/>
</dbReference>
<reference evidence="1" key="1">
    <citation type="submission" date="2021-01" db="EMBL/GenBank/DDBJ databases">
        <authorList>
            <person name="Corre E."/>
            <person name="Pelletier E."/>
            <person name="Niang G."/>
            <person name="Scheremetjew M."/>
            <person name="Finn R."/>
            <person name="Kale V."/>
            <person name="Holt S."/>
            <person name="Cochrane G."/>
            <person name="Meng A."/>
            <person name="Brown T."/>
            <person name="Cohen L."/>
        </authorList>
    </citation>
    <scope>NUCLEOTIDE SEQUENCE</scope>
    <source>
        <strain evidence="1">CCMP1594</strain>
    </source>
</reference>
<organism evidence="1">
    <name type="scientific">Eutreptiella gymnastica</name>
    <dbReference type="NCBI Taxonomy" id="73025"/>
    <lineage>
        <taxon>Eukaryota</taxon>
        <taxon>Discoba</taxon>
        <taxon>Euglenozoa</taxon>
        <taxon>Euglenida</taxon>
        <taxon>Spirocuta</taxon>
        <taxon>Euglenophyceae</taxon>
        <taxon>Eutreptiales</taxon>
        <taxon>Eutreptiaceae</taxon>
        <taxon>Eutreptiella</taxon>
    </lineage>
</organism>
<protein>
    <submittedName>
        <fullName evidence="1">Uncharacterized protein</fullName>
    </submittedName>
</protein>